<dbReference type="RefSeq" id="WP_310274511.1">
    <property type="nucleotide sequence ID" value="NZ_JAVDWR010000001.1"/>
</dbReference>
<keyword evidence="2" id="KW-1185">Reference proteome</keyword>
<dbReference type="EMBL" id="JAVDWR010000001">
    <property type="protein sequence ID" value="MDR7119732.1"/>
    <property type="molecule type" value="Genomic_DNA"/>
</dbReference>
<protein>
    <submittedName>
        <fullName evidence="1">Uncharacterized protein</fullName>
    </submittedName>
</protein>
<comment type="caution">
    <text evidence="1">The sequence shown here is derived from an EMBL/GenBank/DDBJ whole genome shotgun (WGS) entry which is preliminary data.</text>
</comment>
<organism evidence="1 2">
    <name type="scientific">Rheinheimera soli</name>
    <dbReference type="NCBI Taxonomy" id="443616"/>
    <lineage>
        <taxon>Bacteria</taxon>
        <taxon>Pseudomonadati</taxon>
        <taxon>Pseudomonadota</taxon>
        <taxon>Gammaproteobacteria</taxon>
        <taxon>Chromatiales</taxon>
        <taxon>Chromatiaceae</taxon>
        <taxon>Rheinheimera</taxon>
    </lineage>
</organism>
<accession>A0ABU1VVJ9</accession>
<sequence>MNGIVTNFLLVIILIAGLSSCSRESPEEIAVKFAEKPSYELLATSEKAILTIAEFNELVDEQDSPKPTDEFYKLDKYLLERITFNAKKVTKVDGKTVVLVEWKYPTFISELYSYKTWDSKNREFREKAINFTKAIESSEFNPEDISYSTSEREISILEDGVFVDAKAMKAELEIAKKTKPLLEGLNKIADRYNSIFSMIKLNADKNITFEKYITAMSKKMPDMLPDILKATDLLAEIRSLDPTYELRFNQESFFEDAEKVISIHNSAEN</sequence>
<gene>
    <name evidence="1" type="ORF">J2W69_000647</name>
</gene>
<name>A0ABU1VVJ9_9GAMM</name>
<proteinExistence type="predicted"/>
<reference evidence="1 2" key="1">
    <citation type="submission" date="2023-07" db="EMBL/GenBank/DDBJ databases">
        <title>Sorghum-associated microbial communities from plants grown in Nebraska, USA.</title>
        <authorList>
            <person name="Schachtman D."/>
        </authorList>
    </citation>
    <scope>NUCLEOTIDE SEQUENCE [LARGE SCALE GENOMIC DNA]</scope>
    <source>
        <strain evidence="1 2">4138</strain>
    </source>
</reference>
<evidence type="ECO:0000313" key="1">
    <source>
        <dbReference type="EMBL" id="MDR7119732.1"/>
    </source>
</evidence>
<dbReference type="Proteomes" id="UP001257909">
    <property type="component" value="Unassembled WGS sequence"/>
</dbReference>
<evidence type="ECO:0000313" key="2">
    <source>
        <dbReference type="Proteomes" id="UP001257909"/>
    </source>
</evidence>